<keyword evidence="2" id="KW-1185">Reference proteome</keyword>
<protein>
    <submittedName>
        <fullName evidence="1">Uncharacterized protein</fullName>
    </submittedName>
</protein>
<comment type="caution">
    <text evidence="1">The sequence shown here is derived from an EMBL/GenBank/DDBJ whole genome shotgun (WGS) entry which is preliminary data.</text>
</comment>
<dbReference type="Proteomes" id="UP001589575">
    <property type="component" value="Unassembled WGS sequence"/>
</dbReference>
<name>A0ABV5FZZ4_9MICC</name>
<reference evidence="1 2" key="1">
    <citation type="submission" date="2024-09" db="EMBL/GenBank/DDBJ databases">
        <authorList>
            <person name="Sun Q."/>
            <person name="Mori K."/>
        </authorList>
    </citation>
    <scope>NUCLEOTIDE SEQUENCE [LARGE SCALE GENOMIC DNA]</scope>
    <source>
        <strain evidence="1 2">CCM 7609</strain>
    </source>
</reference>
<accession>A0ABV5FZZ4</accession>
<organism evidence="1 2">
    <name type="scientific">Citricoccus parietis</name>
    <dbReference type="NCBI Taxonomy" id="592307"/>
    <lineage>
        <taxon>Bacteria</taxon>
        <taxon>Bacillati</taxon>
        <taxon>Actinomycetota</taxon>
        <taxon>Actinomycetes</taxon>
        <taxon>Micrococcales</taxon>
        <taxon>Micrococcaceae</taxon>
        <taxon>Citricoccus</taxon>
    </lineage>
</organism>
<gene>
    <name evidence="1" type="ORF">ACFFX0_14045</name>
</gene>
<sequence>MTPDDGAGRSLRQASWRWIRPGAVHSVAVTHTVGGLPTATRCRKGAQHGDDAEH</sequence>
<evidence type="ECO:0000313" key="2">
    <source>
        <dbReference type="Proteomes" id="UP001589575"/>
    </source>
</evidence>
<proteinExistence type="predicted"/>
<evidence type="ECO:0000313" key="1">
    <source>
        <dbReference type="EMBL" id="MFB9072262.1"/>
    </source>
</evidence>
<dbReference type="EMBL" id="JBHMFI010000001">
    <property type="protein sequence ID" value="MFB9072262.1"/>
    <property type="molecule type" value="Genomic_DNA"/>
</dbReference>